<reference evidence="1" key="1">
    <citation type="submission" date="2021-06" db="EMBL/GenBank/DDBJ databases">
        <authorList>
            <person name="Kallberg Y."/>
            <person name="Tangrot J."/>
            <person name="Rosling A."/>
        </authorList>
    </citation>
    <scope>NUCLEOTIDE SEQUENCE</scope>
    <source>
        <strain evidence="1">CL356</strain>
    </source>
</reference>
<name>A0ACA9N714_9GLOM</name>
<organism evidence="1 2">
    <name type="scientific">Acaulospora colombiana</name>
    <dbReference type="NCBI Taxonomy" id="27376"/>
    <lineage>
        <taxon>Eukaryota</taxon>
        <taxon>Fungi</taxon>
        <taxon>Fungi incertae sedis</taxon>
        <taxon>Mucoromycota</taxon>
        <taxon>Glomeromycotina</taxon>
        <taxon>Glomeromycetes</taxon>
        <taxon>Diversisporales</taxon>
        <taxon>Acaulosporaceae</taxon>
        <taxon>Acaulospora</taxon>
    </lineage>
</organism>
<gene>
    <name evidence="1" type="ORF">ACOLOM_LOCUS7379</name>
</gene>
<protein>
    <submittedName>
        <fullName evidence="1">15871_t:CDS:1</fullName>
    </submittedName>
</protein>
<comment type="caution">
    <text evidence="1">The sequence shown here is derived from an EMBL/GenBank/DDBJ whole genome shotgun (WGS) entry which is preliminary data.</text>
</comment>
<keyword evidence="2" id="KW-1185">Reference proteome</keyword>
<evidence type="ECO:0000313" key="1">
    <source>
        <dbReference type="EMBL" id="CAG8622424.1"/>
    </source>
</evidence>
<proteinExistence type="predicted"/>
<sequence length="61" mass="6888">MSKDNFRECGLKMGPAMKLAKEANALKTMPKHPFSSYHSLKEVLAKYDLNNGMTSILQFKP</sequence>
<feature type="non-terminal residue" evidence="1">
    <location>
        <position position="61"/>
    </location>
</feature>
<accession>A0ACA9N714</accession>
<dbReference type="EMBL" id="CAJVPT010016888">
    <property type="protein sequence ID" value="CAG8622424.1"/>
    <property type="molecule type" value="Genomic_DNA"/>
</dbReference>
<evidence type="ECO:0000313" key="2">
    <source>
        <dbReference type="Proteomes" id="UP000789525"/>
    </source>
</evidence>
<dbReference type="Proteomes" id="UP000789525">
    <property type="component" value="Unassembled WGS sequence"/>
</dbReference>